<dbReference type="Pfam" id="PF00172">
    <property type="entry name" value="Zn_clus"/>
    <property type="match status" value="1"/>
</dbReference>
<gene>
    <name evidence="3" type="ORF">EDB81DRAFT_813956</name>
</gene>
<sequence length="578" mass="64053">MAPTRPTRSSTARRACDSCKRRKVKCDSADPCANCRISSLACEYTGVNRNRGSPKVVPVSSNVGEFTLATSSLPGDHEHQSHLIVETGQPALFESENKSTSQELGPSQSLQPSGSVALSLALGALRSADSAASAQAIRDALLVSIRGVMPSMHITEIVNGCIRLFMQYIFPSTPIVHENTLRAEVSICFSDVSSATLFGVHDEQMRVARMRGFSLITAVCASVASVMPESLLPYGHFVASLFFRASQHMLKCYEEYDLEHPNSSSLIIRDLHYTASQHITGKKGVAFHVIGQATLIAQALHLYSEQSIAQHSTIEGQLLRLCFWHLYLSDKAAICHRTRPCVLHELLFSSKLTLHPLGEPMVPLLDVSNPLYGNSFEERLLVGYGLVVRLWSSSATLLVEMSNFDIAADDKEAVITKLTSLYFDFNSIMDDFPNWLQVSSIMSSLDDGAVRSFQNTSFWVQRCTLTMTYHCLRLMILQQCIACGLQRITGLSEQPVFVMMKKAELIQDFIQTMEDIPFLYHQIKGEPSVERIRQVGTIILEMIQNISGDPIKARLETYFGRLLDVLSKLNSKASEGLC</sequence>
<dbReference type="PANTHER" id="PTHR46910">
    <property type="entry name" value="TRANSCRIPTION FACTOR PDR1"/>
    <property type="match status" value="1"/>
</dbReference>
<proteinExistence type="predicted"/>
<dbReference type="PROSITE" id="PS00463">
    <property type="entry name" value="ZN2_CY6_FUNGAL_1"/>
    <property type="match status" value="1"/>
</dbReference>
<dbReference type="CDD" id="cd12148">
    <property type="entry name" value="fungal_TF_MHR"/>
    <property type="match status" value="1"/>
</dbReference>
<dbReference type="Gene3D" id="4.10.240.10">
    <property type="entry name" value="Zn(2)-C6 fungal-type DNA-binding domain"/>
    <property type="match status" value="1"/>
</dbReference>
<dbReference type="InterPro" id="IPR050987">
    <property type="entry name" value="AtrR-like"/>
</dbReference>
<dbReference type="InterPro" id="IPR001138">
    <property type="entry name" value="Zn2Cys6_DnaBD"/>
</dbReference>
<dbReference type="PANTHER" id="PTHR46910:SF1">
    <property type="entry name" value="MISCELLANEOUS ZN(II)2CYS6 TRANSCRIPTION FACTOR (EUROFUNG)-RELATED"/>
    <property type="match status" value="1"/>
</dbReference>
<keyword evidence="4" id="KW-1185">Reference proteome</keyword>
<name>A0A9P9II54_9HYPO</name>
<keyword evidence="1" id="KW-0539">Nucleus</keyword>
<evidence type="ECO:0000313" key="4">
    <source>
        <dbReference type="Proteomes" id="UP000738349"/>
    </source>
</evidence>
<dbReference type="Proteomes" id="UP000738349">
    <property type="component" value="Unassembled WGS sequence"/>
</dbReference>
<organism evidence="3 4">
    <name type="scientific">Dactylonectria macrodidyma</name>
    <dbReference type="NCBI Taxonomy" id="307937"/>
    <lineage>
        <taxon>Eukaryota</taxon>
        <taxon>Fungi</taxon>
        <taxon>Dikarya</taxon>
        <taxon>Ascomycota</taxon>
        <taxon>Pezizomycotina</taxon>
        <taxon>Sordariomycetes</taxon>
        <taxon>Hypocreomycetidae</taxon>
        <taxon>Hypocreales</taxon>
        <taxon>Nectriaceae</taxon>
        <taxon>Dactylonectria</taxon>
    </lineage>
</organism>
<dbReference type="GO" id="GO:0008270">
    <property type="term" value="F:zinc ion binding"/>
    <property type="evidence" value="ECO:0007669"/>
    <property type="project" value="InterPro"/>
</dbReference>
<dbReference type="OrthoDB" id="2283488at2759"/>
<protein>
    <recommendedName>
        <fullName evidence="2">Zn(2)-C6 fungal-type domain-containing protein</fullName>
    </recommendedName>
</protein>
<reference evidence="3" key="1">
    <citation type="journal article" date="2021" name="Nat. Commun.">
        <title>Genetic determinants of endophytism in the Arabidopsis root mycobiome.</title>
        <authorList>
            <person name="Mesny F."/>
            <person name="Miyauchi S."/>
            <person name="Thiergart T."/>
            <person name="Pickel B."/>
            <person name="Atanasova L."/>
            <person name="Karlsson M."/>
            <person name="Huettel B."/>
            <person name="Barry K.W."/>
            <person name="Haridas S."/>
            <person name="Chen C."/>
            <person name="Bauer D."/>
            <person name="Andreopoulos W."/>
            <person name="Pangilinan J."/>
            <person name="LaButti K."/>
            <person name="Riley R."/>
            <person name="Lipzen A."/>
            <person name="Clum A."/>
            <person name="Drula E."/>
            <person name="Henrissat B."/>
            <person name="Kohler A."/>
            <person name="Grigoriev I.V."/>
            <person name="Martin F.M."/>
            <person name="Hacquard S."/>
        </authorList>
    </citation>
    <scope>NUCLEOTIDE SEQUENCE</scope>
    <source>
        <strain evidence="3">MPI-CAGE-AT-0147</strain>
    </source>
</reference>
<dbReference type="PROSITE" id="PS50048">
    <property type="entry name" value="ZN2_CY6_FUNGAL_2"/>
    <property type="match status" value="1"/>
</dbReference>
<dbReference type="AlphaFoldDB" id="A0A9P9II54"/>
<dbReference type="CDD" id="cd00067">
    <property type="entry name" value="GAL4"/>
    <property type="match status" value="1"/>
</dbReference>
<feature type="domain" description="Zn(2)-C6 fungal-type" evidence="2">
    <location>
        <begin position="15"/>
        <end position="44"/>
    </location>
</feature>
<accession>A0A9P9II54</accession>
<evidence type="ECO:0000256" key="1">
    <source>
        <dbReference type="ARBA" id="ARBA00023242"/>
    </source>
</evidence>
<evidence type="ECO:0000259" key="2">
    <source>
        <dbReference type="PROSITE" id="PS50048"/>
    </source>
</evidence>
<comment type="caution">
    <text evidence="3">The sequence shown here is derived from an EMBL/GenBank/DDBJ whole genome shotgun (WGS) entry which is preliminary data.</text>
</comment>
<dbReference type="InterPro" id="IPR036864">
    <property type="entry name" value="Zn2-C6_fun-type_DNA-bd_sf"/>
</dbReference>
<dbReference type="SUPFAM" id="SSF57701">
    <property type="entry name" value="Zn2/Cys6 DNA-binding domain"/>
    <property type="match status" value="1"/>
</dbReference>
<dbReference type="SMART" id="SM00066">
    <property type="entry name" value="GAL4"/>
    <property type="match status" value="1"/>
</dbReference>
<dbReference type="EMBL" id="JAGMUV010000024">
    <property type="protein sequence ID" value="KAH7121441.1"/>
    <property type="molecule type" value="Genomic_DNA"/>
</dbReference>
<dbReference type="GO" id="GO:0000981">
    <property type="term" value="F:DNA-binding transcription factor activity, RNA polymerase II-specific"/>
    <property type="evidence" value="ECO:0007669"/>
    <property type="project" value="InterPro"/>
</dbReference>
<evidence type="ECO:0000313" key="3">
    <source>
        <dbReference type="EMBL" id="KAH7121441.1"/>
    </source>
</evidence>